<reference evidence="6 7" key="1">
    <citation type="journal article" date="2016" name="Nat. Commun.">
        <title>Thousands of microbial genomes shed light on interconnected biogeochemical processes in an aquifer system.</title>
        <authorList>
            <person name="Anantharaman K."/>
            <person name="Brown C.T."/>
            <person name="Hug L.A."/>
            <person name="Sharon I."/>
            <person name="Castelle C.J."/>
            <person name="Probst A.J."/>
            <person name="Thomas B.C."/>
            <person name="Singh A."/>
            <person name="Wilkins M.J."/>
            <person name="Karaoz U."/>
            <person name="Brodie E.L."/>
            <person name="Williams K.H."/>
            <person name="Hubbard S.S."/>
            <person name="Banfield J.F."/>
        </authorList>
    </citation>
    <scope>NUCLEOTIDE SEQUENCE [LARGE SCALE GENOMIC DNA]</scope>
</reference>
<comment type="caution">
    <text evidence="6">The sequence shown here is derived from an EMBL/GenBank/DDBJ whole genome shotgun (WGS) entry which is preliminary data.</text>
</comment>
<evidence type="ECO:0000256" key="4">
    <source>
        <dbReference type="ARBA" id="ARBA00023125"/>
    </source>
</evidence>
<dbReference type="Gene3D" id="1.10.150.20">
    <property type="entry name" value="5' to 3' exonuclease, C-terminal subdomain"/>
    <property type="match status" value="1"/>
</dbReference>
<dbReference type="SUPFAM" id="SSF88723">
    <property type="entry name" value="PIN domain-like"/>
    <property type="match status" value="1"/>
</dbReference>
<feature type="domain" description="5'-3' exonuclease" evidence="5">
    <location>
        <begin position="3"/>
        <end position="258"/>
    </location>
</feature>
<dbReference type="GO" id="GO:0017108">
    <property type="term" value="F:5'-flap endonuclease activity"/>
    <property type="evidence" value="ECO:0007669"/>
    <property type="project" value="InterPro"/>
</dbReference>
<dbReference type="GO" id="GO:0008409">
    <property type="term" value="F:5'-3' exonuclease activity"/>
    <property type="evidence" value="ECO:0007669"/>
    <property type="project" value="InterPro"/>
</dbReference>
<dbReference type="InterPro" id="IPR002421">
    <property type="entry name" value="5-3_exonuclease"/>
</dbReference>
<dbReference type="Gene3D" id="3.40.50.1010">
    <property type="entry name" value="5'-nuclease"/>
    <property type="match status" value="1"/>
</dbReference>
<name>A0A1F7SM45_9BACT</name>
<gene>
    <name evidence="6" type="ORF">A3G31_01885</name>
</gene>
<keyword evidence="2" id="KW-0378">Hydrolase</keyword>
<dbReference type="SMART" id="SM00279">
    <property type="entry name" value="HhH2"/>
    <property type="match status" value="1"/>
</dbReference>
<keyword evidence="4" id="KW-0238">DNA-binding</keyword>
<dbReference type="STRING" id="1817883.A3G31_01885"/>
<dbReference type="Pfam" id="PF02739">
    <property type="entry name" value="5_3_exonuc_N"/>
    <property type="match status" value="1"/>
</dbReference>
<dbReference type="InterPro" id="IPR008918">
    <property type="entry name" value="HhH2"/>
</dbReference>
<dbReference type="InterPro" id="IPR020046">
    <property type="entry name" value="5-3_exonucl_a-hlix_arch_N"/>
</dbReference>
<dbReference type="PANTHER" id="PTHR42646:SF2">
    <property type="entry name" value="5'-3' EXONUCLEASE FAMILY PROTEIN"/>
    <property type="match status" value="1"/>
</dbReference>
<protein>
    <recommendedName>
        <fullName evidence="5">5'-3' exonuclease domain-containing protein</fullName>
    </recommendedName>
</protein>
<evidence type="ECO:0000256" key="2">
    <source>
        <dbReference type="ARBA" id="ARBA00022801"/>
    </source>
</evidence>
<keyword evidence="3" id="KW-0269">Exonuclease</keyword>
<evidence type="ECO:0000313" key="7">
    <source>
        <dbReference type="Proteomes" id="UP000178082"/>
    </source>
</evidence>
<dbReference type="InterPro" id="IPR036279">
    <property type="entry name" value="5-3_exonuclease_C_sf"/>
</dbReference>
<keyword evidence="1" id="KW-0540">Nuclease</keyword>
<dbReference type="GO" id="GO:0033567">
    <property type="term" value="P:DNA replication, Okazaki fragment processing"/>
    <property type="evidence" value="ECO:0007669"/>
    <property type="project" value="InterPro"/>
</dbReference>
<dbReference type="FunFam" id="1.10.150.20:FF:000003">
    <property type="entry name" value="DNA polymerase I"/>
    <property type="match status" value="1"/>
</dbReference>
<sequence>MSKHLFLVDGSSYIYRAFHATPHLSNSKGIPTNAILSFTNMIRKFIKDNSPEYFAIAFDRKEETFRHQEFKDYKAQRPPMPENLVPQIPYIKKIVELLNIPLLEMAGFEADDVLGTVSLKAVNTGFRVTIVTGDKDLMQLVEDNLELFDSMTGKRTGIKEVEEKFGVLPEKVADVLGLMGDSSDNIPGVPGIGPKTGMKLIQEFSSLENLLNNLKNIKQANLREKLETYKEQAILSKRLATIKKDVPIETDIESFKIKEPNRDEIVKLFTELEFKNLLKEYAG</sequence>
<evidence type="ECO:0000256" key="3">
    <source>
        <dbReference type="ARBA" id="ARBA00022839"/>
    </source>
</evidence>
<evidence type="ECO:0000313" key="6">
    <source>
        <dbReference type="EMBL" id="OGL54851.1"/>
    </source>
</evidence>
<proteinExistence type="predicted"/>
<dbReference type="FunFam" id="3.40.50.1010:FF:000001">
    <property type="entry name" value="DNA polymerase I"/>
    <property type="match status" value="1"/>
</dbReference>
<dbReference type="InterPro" id="IPR029060">
    <property type="entry name" value="PIN-like_dom_sf"/>
</dbReference>
<evidence type="ECO:0000259" key="5">
    <source>
        <dbReference type="SMART" id="SM00475"/>
    </source>
</evidence>
<dbReference type="InterPro" id="IPR020045">
    <property type="entry name" value="DNA_polI_H3TH"/>
</dbReference>
<dbReference type="SUPFAM" id="SSF47807">
    <property type="entry name" value="5' to 3' exonuclease, C-terminal subdomain"/>
    <property type="match status" value="1"/>
</dbReference>
<dbReference type="InterPro" id="IPR038969">
    <property type="entry name" value="FEN"/>
</dbReference>
<dbReference type="CDD" id="cd09898">
    <property type="entry name" value="H3TH_53EXO"/>
    <property type="match status" value="1"/>
</dbReference>
<dbReference type="Pfam" id="PF01367">
    <property type="entry name" value="5_3_exonuc"/>
    <property type="match status" value="1"/>
</dbReference>
<organism evidence="6 7">
    <name type="scientific">Candidatus Schekmanbacteria bacterium RIFCSPLOWO2_12_FULL_38_15</name>
    <dbReference type="NCBI Taxonomy" id="1817883"/>
    <lineage>
        <taxon>Bacteria</taxon>
        <taxon>Candidatus Schekmaniibacteriota</taxon>
    </lineage>
</organism>
<dbReference type="PANTHER" id="PTHR42646">
    <property type="entry name" value="FLAP ENDONUCLEASE XNI"/>
    <property type="match status" value="1"/>
</dbReference>
<dbReference type="CDD" id="cd09859">
    <property type="entry name" value="PIN_53EXO"/>
    <property type="match status" value="1"/>
</dbReference>
<dbReference type="GO" id="GO:0003677">
    <property type="term" value="F:DNA binding"/>
    <property type="evidence" value="ECO:0007669"/>
    <property type="project" value="UniProtKB-KW"/>
</dbReference>
<dbReference type="AlphaFoldDB" id="A0A1F7SM45"/>
<dbReference type="EMBL" id="MGDI01000005">
    <property type="protein sequence ID" value="OGL54851.1"/>
    <property type="molecule type" value="Genomic_DNA"/>
</dbReference>
<dbReference type="SMART" id="SM00475">
    <property type="entry name" value="53EXOc"/>
    <property type="match status" value="1"/>
</dbReference>
<accession>A0A1F7SM45</accession>
<dbReference type="Proteomes" id="UP000178082">
    <property type="component" value="Unassembled WGS sequence"/>
</dbReference>
<evidence type="ECO:0000256" key="1">
    <source>
        <dbReference type="ARBA" id="ARBA00022722"/>
    </source>
</evidence>